<dbReference type="Pfam" id="PF00067">
    <property type="entry name" value="p450"/>
    <property type="match status" value="1"/>
</dbReference>
<accession>A0A8E2DVT3</accession>
<protein>
    <submittedName>
        <fullName evidence="9">Cytochrome P450</fullName>
    </submittedName>
</protein>
<dbReference type="GO" id="GO:0004497">
    <property type="term" value="F:monooxygenase activity"/>
    <property type="evidence" value="ECO:0007669"/>
    <property type="project" value="UniProtKB-KW"/>
</dbReference>
<dbReference type="GO" id="GO:0016705">
    <property type="term" value="F:oxidoreductase activity, acting on paired donors, with incorporation or reduction of molecular oxygen"/>
    <property type="evidence" value="ECO:0007669"/>
    <property type="project" value="InterPro"/>
</dbReference>
<comment type="cofactor">
    <cofactor evidence="1 7">
        <name>heme</name>
        <dbReference type="ChEBI" id="CHEBI:30413"/>
    </cofactor>
</comment>
<sequence length="495" mass="56613">MIETPLLWTLLVSLVSFVAILRRWLNPLHSIKTVGPSAPLLSYIGAYRFLSDAQEMLREGYTKFKGSTFKIAMMDQWIVVVNGPAMVEELRSYPDEKVSFMHAVAELIQPKYTLGVEVYKDPYHITLVRERLTRNLGNLLPEVIDELDIAMKEYIPTQGNEWVSVPGLSVMQHVVARITNRIFVGAPKCRDLDYLDLAINFTTNVIQSRAILSLFPAFMKPIIGFFLRSAQQSSKRAMRHLQPIFEEREKKVQEFGEDWLEKPNDMLMWLMDEARGKPQMLEAVVKRILMLNFAAIHSSASSVTHALYHLAENPEIAPLLRGEMETVIAEHGWSKNAFGKMWKLDSFMKESQRFNGLNGMAVVRVVLDNMTLSDGTRIPSGTIVAAGATTLHRDEDLYENPETFDPLRFHKMWEEGTGIKHGFASTRADYIAFGRGRHACPGRFYAEHELKAILTYVVLNFDIKFDNEPTRPKNKWIASTIVPAQHAKILFRRRR</sequence>
<dbReference type="InterPro" id="IPR001128">
    <property type="entry name" value="Cyt_P450"/>
</dbReference>
<evidence type="ECO:0000256" key="3">
    <source>
        <dbReference type="ARBA" id="ARBA00022723"/>
    </source>
</evidence>
<organism evidence="9 10">
    <name type="scientific">Obba rivulosa</name>
    <dbReference type="NCBI Taxonomy" id="1052685"/>
    <lineage>
        <taxon>Eukaryota</taxon>
        <taxon>Fungi</taxon>
        <taxon>Dikarya</taxon>
        <taxon>Basidiomycota</taxon>
        <taxon>Agaricomycotina</taxon>
        <taxon>Agaricomycetes</taxon>
        <taxon>Polyporales</taxon>
        <taxon>Gelatoporiaceae</taxon>
        <taxon>Obba</taxon>
    </lineage>
</organism>
<dbReference type="AlphaFoldDB" id="A0A8E2DVT3"/>
<dbReference type="GO" id="GO:0005506">
    <property type="term" value="F:iron ion binding"/>
    <property type="evidence" value="ECO:0007669"/>
    <property type="project" value="InterPro"/>
</dbReference>
<evidence type="ECO:0000313" key="10">
    <source>
        <dbReference type="Proteomes" id="UP000250043"/>
    </source>
</evidence>
<dbReference type="Proteomes" id="UP000250043">
    <property type="component" value="Unassembled WGS sequence"/>
</dbReference>
<keyword evidence="3 7" id="KW-0479">Metal-binding</keyword>
<dbReference type="PRINTS" id="PR00463">
    <property type="entry name" value="EP450I"/>
</dbReference>
<keyword evidence="5 7" id="KW-0408">Iron</keyword>
<evidence type="ECO:0000256" key="1">
    <source>
        <dbReference type="ARBA" id="ARBA00001971"/>
    </source>
</evidence>
<dbReference type="EMBL" id="KV722330">
    <property type="protein sequence ID" value="OCH96611.1"/>
    <property type="molecule type" value="Genomic_DNA"/>
</dbReference>
<keyword evidence="10" id="KW-1185">Reference proteome</keyword>
<dbReference type="PROSITE" id="PS00086">
    <property type="entry name" value="CYTOCHROME_P450"/>
    <property type="match status" value="1"/>
</dbReference>
<evidence type="ECO:0000256" key="4">
    <source>
        <dbReference type="ARBA" id="ARBA00023002"/>
    </source>
</evidence>
<dbReference type="InterPro" id="IPR002401">
    <property type="entry name" value="Cyt_P450_E_grp-I"/>
</dbReference>
<gene>
    <name evidence="9" type="ORF">OBBRIDRAFT_830021</name>
</gene>
<dbReference type="PANTHER" id="PTHR46206">
    <property type="entry name" value="CYTOCHROME P450"/>
    <property type="match status" value="1"/>
</dbReference>
<comment type="similarity">
    <text evidence="2 8">Belongs to the cytochrome P450 family.</text>
</comment>
<dbReference type="Gene3D" id="1.10.630.10">
    <property type="entry name" value="Cytochrome P450"/>
    <property type="match status" value="1"/>
</dbReference>
<feature type="binding site" description="axial binding residue" evidence="7">
    <location>
        <position position="440"/>
    </location>
    <ligand>
        <name>heme</name>
        <dbReference type="ChEBI" id="CHEBI:30413"/>
    </ligand>
    <ligandPart>
        <name>Fe</name>
        <dbReference type="ChEBI" id="CHEBI:18248"/>
    </ligandPart>
</feature>
<dbReference type="SUPFAM" id="SSF48264">
    <property type="entry name" value="Cytochrome P450"/>
    <property type="match status" value="1"/>
</dbReference>
<dbReference type="InterPro" id="IPR017972">
    <property type="entry name" value="Cyt_P450_CS"/>
</dbReference>
<evidence type="ECO:0000256" key="5">
    <source>
        <dbReference type="ARBA" id="ARBA00023004"/>
    </source>
</evidence>
<dbReference type="InterPro" id="IPR036396">
    <property type="entry name" value="Cyt_P450_sf"/>
</dbReference>
<keyword evidence="7 8" id="KW-0349">Heme</keyword>
<evidence type="ECO:0000256" key="2">
    <source>
        <dbReference type="ARBA" id="ARBA00010617"/>
    </source>
</evidence>
<dbReference type="OrthoDB" id="1844152at2759"/>
<evidence type="ECO:0000256" key="8">
    <source>
        <dbReference type="RuleBase" id="RU000461"/>
    </source>
</evidence>
<evidence type="ECO:0000256" key="6">
    <source>
        <dbReference type="ARBA" id="ARBA00023033"/>
    </source>
</evidence>
<dbReference type="PANTHER" id="PTHR46206:SF1">
    <property type="entry name" value="P450, PUTATIVE (EUROFUNG)-RELATED"/>
    <property type="match status" value="1"/>
</dbReference>
<evidence type="ECO:0000256" key="7">
    <source>
        <dbReference type="PIRSR" id="PIRSR602401-1"/>
    </source>
</evidence>
<evidence type="ECO:0000313" key="9">
    <source>
        <dbReference type="EMBL" id="OCH96611.1"/>
    </source>
</evidence>
<keyword evidence="6 8" id="KW-0503">Monooxygenase</keyword>
<proteinExistence type="inferred from homology"/>
<name>A0A8E2DVT3_9APHY</name>
<dbReference type="GO" id="GO:0020037">
    <property type="term" value="F:heme binding"/>
    <property type="evidence" value="ECO:0007669"/>
    <property type="project" value="InterPro"/>
</dbReference>
<dbReference type="CDD" id="cd11041">
    <property type="entry name" value="CYP503A1-like"/>
    <property type="match status" value="1"/>
</dbReference>
<keyword evidence="4 8" id="KW-0560">Oxidoreductase</keyword>
<reference evidence="9 10" key="1">
    <citation type="submission" date="2016-07" db="EMBL/GenBank/DDBJ databases">
        <title>Draft genome of the white-rot fungus Obba rivulosa 3A-2.</title>
        <authorList>
            <consortium name="DOE Joint Genome Institute"/>
            <person name="Miettinen O."/>
            <person name="Riley R."/>
            <person name="Acob R."/>
            <person name="Barry K."/>
            <person name="Cullen D."/>
            <person name="De Vries R."/>
            <person name="Hainaut M."/>
            <person name="Hatakka A."/>
            <person name="Henrissat B."/>
            <person name="Hilden K."/>
            <person name="Kuo R."/>
            <person name="Labutti K."/>
            <person name="Lipzen A."/>
            <person name="Makela M.R."/>
            <person name="Sandor L."/>
            <person name="Spatafora J.W."/>
            <person name="Grigoriev I.V."/>
            <person name="Hibbett D.S."/>
        </authorList>
    </citation>
    <scope>NUCLEOTIDE SEQUENCE [LARGE SCALE GENOMIC DNA]</scope>
    <source>
        <strain evidence="9 10">3A-2</strain>
    </source>
</reference>